<dbReference type="GeneID" id="106168331"/>
<name>A0A1S3IXV3_LINAN</name>
<dbReference type="RefSeq" id="XP_013402811.1">
    <property type="nucleotide sequence ID" value="XM_013547357.1"/>
</dbReference>
<dbReference type="InParanoid" id="A0A1S3IXV3"/>
<dbReference type="OrthoDB" id="6059742at2759"/>
<feature type="signal peptide" evidence="2">
    <location>
        <begin position="1"/>
        <end position="21"/>
    </location>
</feature>
<keyword evidence="3" id="KW-1185">Reference proteome</keyword>
<organism evidence="3 4">
    <name type="scientific">Lingula anatina</name>
    <name type="common">Brachiopod</name>
    <name type="synonym">Lingula unguis</name>
    <dbReference type="NCBI Taxonomy" id="7574"/>
    <lineage>
        <taxon>Eukaryota</taxon>
        <taxon>Metazoa</taxon>
        <taxon>Spiralia</taxon>
        <taxon>Lophotrochozoa</taxon>
        <taxon>Brachiopoda</taxon>
        <taxon>Linguliformea</taxon>
        <taxon>Lingulata</taxon>
        <taxon>Lingulida</taxon>
        <taxon>Linguloidea</taxon>
        <taxon>Lingulidae</taxon>
        <taxon>Lingula</taxon>
    </lineage>
</organism>
<evidence type="ECO:0000256" key="2">
    <source>
        <dbReference type="SAM" id="SignalP"/>
    </source>
</evidence>
<feature type="region of interest" description="Disordered" evidence="1">
    <location>
        <begin position="576"/>
        <end position="595"/>
    </location>
</feature>
<reference evidence="4" key="1">
    <citation type="submission" date="2025-08" db="UniProtKB">
        <authorList>
            <consortium name="RefSeq"/>
        </authorList>
    </citation>
    <scope>IDENTIFICATION</scope>
    <source>
        <tissue evidence="4">Gonads</tissue>
    </source>
</reference>
<dbReference type="KEGG" id="lak:106168331"/>
<dbReference type="STRING" id="7574.A0A1S3IXV3"/>
<dbReference type="Proteomes" id="UP000085678">
    <property type="component" value="Unplaced"/>
</dbReference>
<dbReference type="AlphaFoldDB" id="A0A1S3IXV3"/>
<keyword evidence="2" id="KW-0732">Signal</keyword>
<accession>A0A1S3IXV3</accession>
<protein>
    <submittedName>
        <fullName evidence="4">Uncharacterized protein LOC106168331</fullName>
    </submittedName>
</protein>
<feature type="chain" id="PRO_5010380341" evidence="2">
    <location>
        <begin position="22"/>
        <end position="689"/>
    </location>
</feature>
<evidence type="ECO:0000313" key="3">
    <source>
        <dbReference type="Proteomes" id="UP000085678"/>
    </source>
</evidence>
<sequence length="689" mass="79262">MVFSRELQLCFVVVWVSSTWAKVDVESLQATVNKLARQLMLQQQYVEERIRSDGDSGVKQCRINNEGTKVYHLPSHTSKKGIAALHDHSNHIRTIGLGEVIVVMNGVEFRTRHNDYILHKPSTTSKEYHATEEIQFPDVPPEVTQKAKVEDQIEEMREWFKAWRDQNHTVRDYRQYFKPILCYMEGAWTTDAWDDIEEPFKSDRHWLDATSWEDLQNKIRFTSYNGRKSSLENYAYLPSTILDIINGSDPVFAQWNYRILCHPLTRDLRTNRFRIVDDLSPRMMYLRTLKDHGMSRRARFQLNPRDKGSWIDRLQQHYGLLDELMSEIPGKDNYGAQLTDEAFDNPAHTIDLNGDKVNTAYYHRWWKEVKPGAMGLAIRKRGFSDRSLFMAMTTQPRIAGMGLRDCKNSDDRRQICQNYQQKWTYAIPLEVIYLTPLSTWNPYGIEYKGDAETELGQTVTENESRYGGITSKTAYNGANSKLYNLTPAEFFQGRVLDSDKADTFRGSVGVLDPEGNVRALTSSGVRVSFPNIPGVGILRQRYPIMPLHNEGNPIWKELDSLKDIVMEHTRYLKMYRERPGGSEGGQAGSDTDATEDTKYQDGVTLMVLPATRSPPGPHVHWMDLSPSDVDDLKNGLPVTMITTEEYGHSHMIKIRYKPSLEQPFTMNRCDGEMACWDGHTGLSITEEIL</sequence>
<dbReference type="OMA" id="QPNIMPL"/>
<proteinExistence type="predicted"/>
<evidence type="ECO:0000313" key="4">
    <source>
        <dbReference type="RefSeq" id="XP_013402811.1"/>
    </source>
</evidence>
<gene>
    <name evidence="4" type="primary">LOC106168331</name>
</gene>
<evidence type="ECO:0000256" key="1">
    <source>
        <dbReference type="SAM" id="MobiDB-lite"/>
    </source>
</evidence>